<evidence type="ECO:0000256" key="5">
    <source>
        <dbReference type="ARBA" id="ARBA00022692"/>
    </source>
</evidence>
<dbReference type="SMART" id="SM00387">
    <property type="entry name" value="HATPase_c"/>
    <property type="match status" value="1"/>
</dbReference>
<dbReference type="RefSeq" id="WP_244712440.1">
    <property type="nucleotide sequence ID" value="NZ_CP095073.1"/>
</dbReference>
<evidence type="ECO:0000256" key="9">
    <source>
        <dbReference type="SAM" id="Phobius"/>
    </source>
</evidence>
<dbReference type="GO" id="GO:0016301">
    <property type="term" value="F:kinase activity"/>
    <property type="evidence" value="ECO:0007669"/>
    <property type="project" value="UniProtKB-KW"/>
</dbReference>
<evidence type="ECO:0000256" key="1">
    <source>
        <dbReference type="ARBA" id="ARBA00004651"/>
    </source>
</evidence>
<keyword evidence="12" id="KW-1185">Reference proteome</keyword>
<dbReference type="Pfam" id="PF00672">
    <property type="entry name" value="HAMP"/>
    <property type="match status" value="1"/>
</dbReference>
<keyword evidence="7 9" id="KW-1133">Transmembrane helix</keyword>
<evidence type="ECO:0000256" key="2">
    <source>
        <dbReference type="ARBA" id="ARBA00022475"/>
    </source>
</evidence>
<dbReference type="Pfam" id="PF02518">
    <property type="entry name" value="HATPase_c"/>
    <property type="match status" value="1"/>
</dbReference>
<dbReference type="Gene3D" id="6.10.340.10">
    <property type="match status" value="1"/>
</dbReference>
<keyword evidence="5 9" id="KW-0812">Transmembrane</keyword>
<keyword evidence="6 11" id="KW-0418">Kinase</keyword>
<dbReference type="Gene3D" id="3.30.565.10">
    <property type="entry name" value="Histidine kinase-like ATPase, C-terminal domain"/>
    <property type="match status" value="1"/>
</dbReference>
<comment type="subcellular location">
    <subcellularLocation>
        <location evidence="1">Cell membrane</location>
        <topology evidence="1">Multi-pass membrane protein</topology>
    </subcellularLocation>
</comment>
<dbReference type="SUPFAM" id="SSF55874">
    <property type="entry name" value="ATPase domain of HSP90 chaperone/DNA topoisomerase II/histidine kinase"/>
    <property type="match status" value="1"/>
</dbReference>
<accession>A0ABY4ENS3</accession>
<dbReference type="Pfam" id="PF06580">
    <property type="entry name" value="His_kinase"/>
    <property type="match status" value="1"/>
</dbReference>
<dbReference type="InterPro" id="IPR010559">
    <property type="entry name" value="Sig_transdc_His_kin_internal"/>
</dbReference>
<dbReference type="Gene3D" id="3.30.450.20">
    <property type="entry name" value="PAS domain"/>
    <property type="match status" value="2"/>
</dbReference>
<dbReference type="CDD" id="cd06225">
    <property type="entry name" value="HAMP"/>
    <property type="match status" value="1"/>
</dbReference>
<evidence type="ECO:0000256" key="8">
    <source>
        <dbReference type="ARBA" id="ARBA00023136"/>
    </source>
</evidence>
<evidence type="ECO:0000313" key="11">
    <source>
        <dbReference type="EMBL" id="UOQ45635.1"/>
    </source>
</evidence>
<evidence type="ECO:0000256" key="3">
    <source>
        <dbReference type="ARBA" id="ARBA00022553"/>
    </source>
</evidence>
<evidence type="ECO:0000256" key="7">
    <source>
        <dbReference type="ARBA" id="ARBA00022989"/>
    </source>
</evidence>
<evidence type="ECO:0000259" key="10">
    <source>
        <dbReference type="PROSITE" id="PS50885"/>
    </source>
</evidence>
<dbReference type="InterPro" id="IPR036890">
    <property type="entry name" value="HATPase_C_sf"/>
</dbReference>
<dbReference type="EMBL" id="CP095073">
    <property type="protein sequence ID" value="UOQ45635.1"/>
    <property type="molecule type" value="Genomic_DNA"/>
</dbReference>
<gene>
    <name evidence="11" type="ORF">MUN89_06785</name>
</gene>
<feature type="domain" description="HAMP" evidence="10">
    <location>
        <begin position="318"/>
        <end position="367"/>
    </location>
</feature>
<dbReference type="PROSITE" id="PS50885">
    <property type="entry name" value="HAMP"/>
    <property type="match status" value="1"/>
</dbReference>
<dbReference type="PANTHER" id="PTHR34220">
    <property type="entry name" value="SENSOR HISTIDINE KINASE YPDA"/>
    <property type="match status" value="1"/>
</dbReference>
<feature type="transmembrane region" description="Helical" evidence="9">
    <location>
        <begin position="12"/>
        <end position="32"/>
    </location>
</feature>
<feature type="transmembrane region" description="Helical" evidence="9">
    <location>
        <begin position="294"/>
        <end position="316"/>
    </location>
</feature>
<dbReference type="Pfam" id="PF02743">
    <property type="entry name" value="dCache_1"/>
    <property type="match status" value="1"/>
</dbReference>
<evidence type="ECO:0000256" key="4">
    <source>
        <dbReference type="ARBA" id="ARBA00022679"/>
    </source>
</evidence>
<dbReference type="InterPro" id="IPR033479">
    <property type="entry name" value="dCache_1"/>
</dbReference>
<keyword evidence="3" id="KW-0597">Phosphoprotein</keyword>
<proteinExistence type="predicted"/>
<dbReference type="InterPro" id="IPR003660">
    <property type="entry name" value="HAMP_dom"/>
</dbReference>
<evidence type="ECO:0000256" key="6">
    <source>
        <dbReference type="ARBA" id="ARBA00022777"/>
    </source>
</evidence>
<organism evidence="11 12">
    <name type="scientific">Halobacillus salinarum</name>
    <dbReference type="NCBI Taxonomy" id="2932257"/>
    <lineage>
        <taxon>Bacteria</taxon>
        <taxon>Bacillati</taxon>
        <taxon>Bacillota</taxon>
        <taxon>Bacilli</taxon>
        <taxon>Bacillales</taxon>
        <taxon>Bacillaceae</taxon>
        <taxon>Halobacillus</taxon>
    </lineage>
</organism>
<evidence type="ECO:0000313" key="12">
    <source>
        <dbReference type="Proteomes" id="UP000831787"/>
    </source>
</evidence>
<protein>
    <submittedName>
        <fullName evidence="11">Histidine kinase</fullName>
    </submittedName>
</protein>
<keyword evidence="4" id="KW-0808">Transferase</keyword>
<dbReference type="SMART" id="SM00304">
    <property type="entry name" value="HAMP"/>
    <property type="match status" value="1"/>
</dbReference>
<reference evidence="11 12" key="1">
    <citation type="submission" date="2022-04" db="EMBL/GenBank/DDBJ databases">
        <title>Halobacillus sp. isolated from saltern.</title>
        <authorList>
            <person name="Won M."/>
            <person name="Lee C.-M."/>
            <person name="Woen H.-Y."/>
            <person name="Kwon S.-W."/>
        </authorList>
    </citation>
    <scope>NUCLEOTIDE SEQUENCE [LARGE SCALE GENOMIC DNA]</scope>
    <source>
        <strain evidence="11 12">SSBR10-3</strain>
    </source>
</reference>
<dbReference type="PANTHER" id="PTHR34220:SF7">
    <property type="entry name" value="SENSOR HISTIDINE KINASE YPDA"/>
    <property type="match status" value="1"/>
</dbReference>
<dbReference type="InterPro" id="IPR003594">
    <property type="entry name" value="HATPase_dom"/>
</dbReference>
<dbReference type="Proteomes" id="UP000831787">
    <property type="component" value="Chromosome"/>
</dbReference>
<dbReference type="SUPFAM" id="SSF158472">
    <property type="entry name" value="HAMP domain-like"/>
    <property type="match status" value="1"/>
</dbReference>
<sequence length="588" mass="67819">MFRRWGLTKQFATVFLILITLPTILFGSLIYIQTTKIFKDQAEDSTIELLEKNEESLRAVIRGIESMSSYMIYDENFRTFFLTKEEEMASEKYKKAEEGIRGYFTFQITSQDYIDSILLRARDGHELRFGNPVAGNEEALDRAAEDLKGKFYWSDAYPMTSDWDGQKAIVSLSRVINDINHINEPVGMVRIRLDEEDLYHAYGAGLATKQGDYFLMSENGEVVLSEDSSQVGQPFPSSKIVNLVVHNKQATTDYRTNHTTYLVVKKKIEGTRWFSVAIVDKGEVVHELYNVRSLIVTMIILLAILGIIAFIGFYIFNIKRIVELTNQTKQLETGDFSVNVQVKTEDEIGQLGMRFNQMVKKIQQHINTEYKLKIKQKESELKSLQNQMDPHFLYNTLDMIRWTARLEKAMETGQLIERLSKIFRLNLNKGKMWVRLEDELNYIYNYLELQKSRLGEKLDFHIFYDAELKDAILLSHVLQPLVENSIAHGFKGLGRQGTITVRCYRKNNMIWMDVIDNGCGFKPSNSKEEGGGLALRNLQERIAIAFGGDYGIEQLEDHEGAWIRVKIPFLLESDIKIIDKEQGENDES</sequence>
<name>A0ABY4ENS3_9BACI</name>
<keyword evidence="2" id="KW-1003">Cell membrane</keyword>
<dbReference type="InterPro" id="IPR050640">
    <property type="entry name" value="Bact_2-comp_sensor_kinase"/>
</dbReference>
<keyword evidence="8 9" id="KW-0472">Membrane</keyword>